<dbReference type="InterPro" id="IPR022953">
    <property type="entry name" value="ATP_PFK"/>
</dbReference>
<evidence type="ECO:0000256" key="3">
    <source>
        <dbReference type="ARBA" id="ARBA00022723"/>
    </source>
</evidence>
<organism evidence="8 9">
    <name type="scientific">Halalkalibacter krulwichiae</name>
    <dbReference type="NCBI Taxonomy" id="199441"/>
    <lineage>
        <taxon>Bacteria</taxon>
        <taxon>Bacillati</taxon>
        <taxon>Bacillota</taxon>
        <taxon>Bacilli</taxon>
        <taxon>Bacillales</taxon>
        <taxon>Bacillaceae</taxon>
        <taxon>Halalkalibacter</taxon>
    </lineage>
</organism>
<evidence type="ECO:0000256" key="1">
    <source>
        <dbReference type="ARBA" id="ARBA00001946"/>
    </source>
</evidence>
<gene>
    <name evidence="8" type="primary">pfkA_2</name>
    <name evidence="8" type="ORF">BkAM31D_16100</name>
</gene>
<dbReference type="EMBL" id="CP020814">
    <property type="protein sequence ID" value="ARK31249.1"/>
    <property type="molecule type" value="Genomic_DNA"/>
</dbReference>
<reference evidence="8 9" key="1">
    <citation type="submission" date="2017-04" db="EMBL/GenBank/DDBJ databases">
        <title>Bacillus krulwichiae AM31D Genome sequencing and assembly.</title>
        <authorList>
            <person name="Krulwich T.A."/>
            <person name="Anastor L."/>
            <person name="Ehrlich R."/>
            <person name="Ehrlich G.D."/>
            <person name="Janto B."/>
        </authorList>
    </citation>
    <scope>NUCLEOTIDE SEQUENCE [LARGE SCALE GENOMIC DNA]</scope>
    <source>
        <strain evidence="8 9">AM31D</strain>
    </source>
</reference>
<dbReference type="Pfam" id="PF00365">
    <property type="entry name" value="PFK"/>
    <property type="match status" value="1"/>
</dbReference>
<evidence type="ECO:0000256" key="6">
    <source>
        <dbReference type="ARBA" id="ARBA00038478"/>
    </source>
</evidence>
<feature type="domain" description="Phosphofructokinase" evidence="7">
    <location>
        <begin position="3"/>
        <end position="186"/>
    </location>
</feature>
<dbReference type="InterPro" id="IPR035966">
    <property type="entry name" value="PKF_sf"/>
</dbReference>
<dbReference type="STRING" id="199441.BkAM31D_16100"/>
<evidence type="ECO:0000313" key="8">
    <source>
        <dbReference type="EMBL" id="ARK31249.1"/>
    </source>
</evidence>
<dbReference type="Proteomes" id="UP000193006">
    <property type="component" value="Chromosome"/>
</dbReference>
<keyword evidence="4 8" id="KW-0418">Kinase</keyword>
<name>A0A1X9MCT4_9BACI</name>
<comment type="similarity">
    <text evidence="6">Belongs to the phosphofructokinase type A (PFKA) family.</text>
</comment>
<dbReference type="GO" id="GO:0046872">
    <property type="term" value="F:metal ion binding"/>
    <property type="evidence" value="ECO:0007669"/>
    <property type="project" value="UniProtKB-KW"/>
</dbReference>
<evidence type="ECO:0000259" key="7">
    <source>
        <dbReference type="Pfam" id="PF00365"/>
    </source>
</evidence>
<keyword evidence="3" id="KW-0479">Metal-binding</keyword>
<dbReference type="SUPFAM" id="SSF53784">
    <property type="entry name" value="Phosphofructokinase"/>
    <property type="match status" value="1"/>
</dbReference>
<evidence type="ECO:0000256" key="5">
    <source>
        <dbReference type="ARBA" id="ARBA00022842"/>
    </source>
</evidence>
<evidence type="ECO:0000313" key="9">
    <source>
        <dbReference type="Proteomes" id="UP000193006"/>
    </source>
</evidence>
<keyword evidence="2 8" id="KW-0808">Transferase</keyword>
<dbReference type="AlphaFoldDB" id="A0A1X9MCT4"/>
<dbReference type="PRINTS" id="PR00476">
    <property type="entry name" value="PHFRCTKINASE"/>
</dbReference>
<accession>A0A1X9MCT4</accession>
<proteinExistence type="inferred from homology"/>
<protein>
    <submittedName>
        <fullName evidence="8">6-phosphofructokinase</fullName>
        <ecNumber evidence="8">2.7.1.11</ecNumber>
    </submittedName>
</protein>
<dbReference type="RefSeq" id="WP_066150976.1">
    <property type="nucleotide sequence ID" value="NZ_CP020814.1"/>
</dbReference>
<dbReference type="EC" id="2.7.1.11" evidence="8"/>
<dbReference type="KEGG" id="bkw:BkAM31D_16100"/>
<dbReference type="GO" id="GO:0003872">
    <property type="term" value="F:6-phosphofructokinase activity"/>
    <property type="evidence" value="ECO:0007669"/>
    <property type="project" value="UniProtKB-EC"/>
</dbReference>
<keyword evidence="5" id="KW-0460">Magnesium</keyword>
<dbReference type="InterPro" id="IPR000023">
    <property type="entry name" value="Phosphofructokinase_dom"/>
</dbReference>
<dbReference type="Gene3D" id="3.40.50.460">
    <property type="entry name" value="Phosphofructokinase domain"/>
    <property type="match status" value="1"/>
</dbReference>
<dbReference type="GO" id="GO:0006002">
    <property type="term" value="P:fructose 6-phosphate metabolic process"/>
    <property type="evidence" value="ECO:0007669"/>
    <property type="project" value="InterPro"/>
</dbReference>
<evidence type="ECO:0000256" key="4">
    <source>
        <dbReference type="ARBA" id="ARBA00022777"/>
    </source>
</evidence>
<comment type="cofactor">
    <cofactor evidence="1">
        <name>Mg(2+)</name>
        <dbReference type="ChEBI" id="CHEBI:18420"/>
    </cofactor>
</comment>
<dbReference type="UniPathway" id="UPA00109">
    <property type="reaction ID" value="UER00182"/>
</dbReference>
<evidence type="ECO:0000256" key="2">
    <source>
        <dbReference type="ARBA" id="ARBA00022679"/>
    </source>
</evidence>
<keyword evidence="9" id="KW-1185">Reference proteome</keyword>
<sequence>MYDAVFVLGGRKAYHFFEHLTNELKIRALFIPVSIYNDITESKQSLGYDSALNAVVEDIYKIEDTISSCRHDQFRLFGVQVPGVDGSNLAKDLAITIGDLICYWEVDSTEDLFGVINDKIRSEKNHSFLIFDDRVDLKTVENHLLANLNEISWSFTKVDEAQCMGKSPTAIDRLLAKHIAFEAINWSKSNEGSGRLLLQDNKAFFQASIASVV</sequence>